<dbReference type="CDD" id="cd03784">
    <property type="entry name" value="GT1_Gtf-like"/>
    <property type="match status" value="1"/>
</dbReference>
<dbReference type="Pfam" id="PF00201">
    <property type="entry name" value="UDPGT"/>
    <property type="match status" value="1"/>
</dbReference>
<dbReference type="Proteomes" id="UP001603857">
    <property type="component" value="Unassembled WGS sequence"/>
</dbReference>
<dbReference type="FunFam" id="3.40.50.2000:FF:000133">
    <property type="entry name" value="UDP-glycosyltransferase 83A1"/>
    <property type="match status" value="1"/>
</dbReference>
<dbReference type="Gene3D" id="3.40.50.2000">
    <property type="entry name" value="Glycogen Phosphorylase B"/>
    <property type="match status" value="2"/>
</dbReference>
<evidence type="ECO:0000313" key="4">
    <source>
        <dbReference type="Proteomes" id="UP001603857"/>
    </source>
</evidence>
<dbReference type="InterPro" id="IPR002213">
    <property type="entry name" value="UDP_glucos_trans"/>
</dbReference>
<gene>
    <name evidence="3" type="ORF">Fmac_017471</name>
</gene>
<dbReference type="SUPFAM" id="SSF53756">
    <property type="entry name" value="UDP-Glycosyltransferase/glycogen phosphorylase"/>
    <property type="match status" value="1"/>
</dbReference>
<evidence type="ECO:0008006" key="5">
    <source>
        <dbReference type="Google" id="ProtNLM"/>
    </source>
</evidence>
<evidence type="ECO:0000313" key="3">
    <source>
        <dbReference type="EMBL" id="KAL2329890.1"/>
    </source>
</evidence>
<sequence length="447" mass="50292">MGTPHFLLIPYPILGHVNPLIHLSQILAKHGCKITFLNTEFSHKRLNTTGVGLDNLKGSGIRFVTLPDGLCPEDDRTDQKKVALSIKTTMPSVLPRLIQDVNALDVNNKITCIVVTLSMAWALKVGHSLGIKRALLWPASATSLALCDFIPRLIHDGIIDSFGIPVKRQEIQISPNMPIIDTENFPWRGNDKVQFDHLVQEMQTMKLGEWWLCNSTYDLEPAMFSISPRLLPIGPLMASDDSNYKSSYWEEDTTCMEWLDQQQPQSVVYVSFGSLAVMDPNQFKELALGLDLIDKPFVWVIRPSNDNKVNVNAYPHFHGSKGKIISWAPQKKILNHPSLACFVSHCGWNSTVEGVCGGIPFLCWPFSKDQLVNKSYICNVWKVGVGLDKDEHGIISKDEIRKKVEQLLEDEDIKARSLNLKELTMNNIAKGGESSKNLDRFMNWAMQ</sequence>
<comment type="similarity">
    <text evidence="1">Belongs to the UDP-glycosyltransferase family.</text>
</comment>
<dbReference type="PANTHER" id="PTHR11926">
    <property type="entry name" value="GLUCOSYL/GLUCURONOSYL TRANSFERASES"/>
    <property type="match status" value="1"/>
</dbReference>
<dbReference type="EMBL" id="JBGMDY010000006">
    <property type="protein sequence ID" value="KAL2329890.1"/>
    <property type="molecule type" value="Genomic_DNA"/>
</dbReference>
<organism evidence="3 4">
    <name type="scientific">Flemingia macrophylla</name>
    <dbReference type="NCBI Taxonomy" id="520843"/>
    <lineage>
        <taxon>Eukaryota</taxon>
        <taxon>Viridiplantae</taxon>
        <taxon>Streptophyta</taxon>
        <taxon>Embryophyta</taxon>
        <taxon>Tracheophyta</taxon>
        <taxon>Spermatophyta</taxon>
        <taxon>Magnoliopsida</taxon>
        <taxon>eudicotyledons</taxon>
        <taxon>Gunneridae</taxon>
        <taxon>Pentapetalae</taxon>
        <taxon>rosids</taxon>
        <taxon>fabids</taxon>
        <taxon>Fabales</taxon>
        <taxon>Fabaceae</taxon>
        <taxon>Papilionoideae</taxon>
        <taxon>50 kb inversion clade</taxon>
        <taxon>NPAAA clade</taxon>
        <taxon>indigoferoid/millettioid clade</taxon>
        <taxon>Phaseoleae</taxon>
        <taxon>Flemingia</taxon>
    </lineage>
</organism>
<protein>
    <recommendedName>
        <fullName evidence="5">UDP-glycosyltransferase</fullName>
    </recommendedName>
</protein>
<dbReference type="PANTHER" id="PTHR11926:SF1530">
    <property type="entry name" value="EF-HAND DOMAIN-CONTAINING PROTEIN"/>
    <property type="match status" value="1"/>
</dbReference>
<proteinExistence type="inferred from homology"/>
<evidence type="ECO:0000256" key="1">
    <source>
        <dbReference type="ARBA" id="ARBA00009995"/>
    </source>
</evidence>
<reference evidence="3 4" key="1">
    <citation type="submission" date="2024-08" db="EMBL/GenBank/DDBJ databases">
        <title>Insights into the chromosomal genome structure of Flemingia macrophylla.</title>
        <authorList>
            <person name="Ding Y."/>
            <person name="Zhao Y."/>
            <person name="Bi W."/>
            <person name="Wu M."/>
            <person name="Zhao G."/>
            <person name="Gong Y."/>
            <person name="Li W."/>
            <person name="Zhang P."/>
        </authorList>
    </citation>
    <scope>NUCLEOTIDE SEQUENCE [LARGE SCALE GENOMIC DNA]</scope>
    <source>
        <strain evidence="3">DYQJB</strain>
        <tissue evidence="3">Leaf</tissue>
    </source>
</reference>
<accession>A0ABD1M293</accession>
<keyword evidence="4" id="KW-1185">Reference proteome</keyword>
<dbReference type="AlphaFoldDB" id="A0ABD1M293"/>
<dbReference type="FunFam" id="3.40.50.2000:FF:000056">
    <property type="entry name" value="Glycosyltransferase"/>
    <property type="match status" value="1"/>
</dbReference>
<name>A0ABD1M293_9FABA</name>
<evidence type="ECO:0000256" key="2">
    <source>
        <dbReference type="ARBA" id="ARBA00022679"/>
    </source>
</evidence>
<comment type="caution">
    <text evidence="3">The sequence shown here is derived from an EMBL/GenBank/DDBJ whole genome shotgun (WGS) entry which is preliminary data.</text>
</comment>
<keyword evidence="2" id="KW-0808">Transferase</keyword>
<dbReference type="GO" id="GO:0008194">
    <property type="term" value="F:UDP-glycosyltransferase activity"/>
    <property type="evidence" value="ECO:0007669"/>
    <property type="project" value="UniProtKB-ARBA"/>
</dbReference>